<dbReference type="AlphaFoldDB" id="A0A3D9RNU8"/>
<proteinExistence type="predicted"/>
<dbReference type="Pfam" id="PF12728">
    <property type="entry name" value="HTH_17"/>
    <property type="match status" value="1"/>
</dbReference>
<organism evidence="2 3">
    <name type="scientific">Lutibacter oceani</name>
    <dbReference type="NCBI Taxonomy" id="1853311"/>
    <lineage>
        <taxon>Bacteria</taxon>
        <taxon>Pseudomonadati</taxon>
        <taxon>Bacteroidota</taxon>
        <taxon>Flavobacteriia</taxon>
        <taxon>Flavobacteriales</taxon>
        <taxon>Flavobacteriaceae</taxon>
        <taxon>Lutibacter</taxon>
    </lineage>
</organism>
<dbReference type="NCBIfam" id="TIGR01764">
    <property type="entry name" value="excise"/>
    <property type="match status" value="1"/>
</dbReference>
<protein>
    <submittedName>
        <fullName evidence="2">AlpA family transcriptional regulator</fullName>
    </submittedName>
</protein>
<dbReference type="InterPro" id="IPR010093">
    <property type="entry name" value="SinI_DNA-bd"/>
</dbReference>
<reference evidence="2 3" key="1">
    <citation type="submission" date="2018-08" db="EMBL/GenBank/DDBJ databases">
        <title>Genomic Encyclopedia of Type Strains, Phase III (KMG-III): the genomes of soil and plant-associated and newly described type strains.</title>
        <authorList>
            <person name="Whitman W."/>
        </authorList>
    </citation>
    <scope>NUCLEOTIDE SEQUENCE [LARGE SCALE GENOMIC DNA]</scope>
    <source>
        <strain evidence="2 3">325-5</strain>
    </source>
</reference>
<feature type="domain" description="Helix-turn-helix" evidence="1">
    <location>
        <begin position="187"/>
        <end position="236"/>
    </location>
</feature>
<dbReference type="InterPro" id="IPR041657">
    <property type="entry name" value="HTH_17"/>
</dbReference>
<dbReference type="RefSeq" id="WP_115879014.1">
    <property type="nucleotide sequence ID" value="NZ_QTTQ01000010.1"/>
</dbReference>
<sequence>MDYQINYTKTYDKIFQEREVFFKDQLILAKQLNQTFNYTSNSLLTISNELLTSKLNYFMDDPYLEVMVLFNNRHSIYEDDQINNIIEYSIKPFIAGFENNSTYNLIEIISKIAELDAIKETSRILKNNYDLYNLMFQLNNFTKFELIDYHTNLETLPLFEKLHRKIYPPSKGEKIKISNNNNIEDLFLNVKEVAELTNYAAATIYDLKHKGKIPFYKNGAKLQFKKSEIIEWMEKGKGTTKDDLERKANEYLLKNS</sequence>
<evidence type="ECO:0000313" key="3">
    <source>
        <dbReference type="Proteomes" id="UP000256429"/>
    </source>
</evidence>
<evidence type="ECO:0000313" key="2">
    <source>
        <dbReference type="EMBL" id="REE81590.1"/>
    </source>
</evidence>
<accession>A0A3D9RNU8</accession>
<keyword evidence="3" id="KW-1185">Reference proteome</keyword>
<dbReference type="Proteomes" id="UP000256429">
    <property type="component" value="Unassembled WGS sequence"/>
</dbReference>
<dbReference type="EMBL" id="QTTQ01000010">
    <property type="protein sequence ID" value="REE81590.1"/>
    <property type="molecule type" value="Genomic_DNA"/>
</dbReference>
<comment type="caution">
    <text evidence="2">The sequence shown here is derived from an EMBL/GenBank/DDBJ whole genome shotgun (WGS) entry which is preliminary data.</text>
</comment>
<dbReference type="OrthoDB" id="597977at2"/>
<gene>
    <name evidence="2" type="ORF">BX611_1125</name>
</gene>
<dbReference type="GO" id="GO:0003677">
    <property type="term" value="F:DNA binding"/>
    <property type="evidence" value="ECO:0007669"/>
    <property type="project" value="InterPro"/>
</dbReference>
<evidence type="ECO:0000259" key="1">
    <source>
        <dbReference type="Pfam" id="PF12728"/>
    </source>
</evidence>
<name>A0A3D9RNU8_9FLAO</name>